<evidence type="ECO:0000256" key="1">
    <source>
        <dbReference type="ARBA" id="ARBA00002583"/>
    </source>
</evidence>
<dbReference type="InterPro" id="IPR000605">
    <property type="entry name" value="Helicase_SF3_ssDNA/RNA_vir"/>
</dbReference>
<proteinExistence type="predicted"/>
<evidence type="ECO:0000256" key="16">
    <source>
        <dbReference type="ARBA" id="ARBA00022953"/>
    </source>
</evidence>
<feature type="domain" description="RdRp catalytic" evidence="23">
    <location>
        <begin position="1423"/>
        <end position="1553"/>
    </location>
</feature>
<keyword evidence="15" id="KW-0067">ATP-binding</keyword>
<evidence type="ECO:0000259" key="24">
    <source>
        <dbReference type="PROSITE" id="PS51218"/>
    </source>
</evidence>
<comment type="function">
    <text evidence="3">Replicates the viral genome.</text>
</comment>
<dbReference type="GO" id="GO:0003724">
    <property type="term" value="F:RNA helicase activity"/>
    <property type="evidence" value="ECO:0007669"/>
    <property type="project" value="InterPro"/>
</dbReference>
<dbReference type="PROSITE" id="PS50507">
    <property type="entry name" value="RDRP_SSRNA_POS"/>
    <property type="match status" value="1"/>
</dbReference>
<evidence type="ECO:0000256" key="18">
    <source>
        <dbReference type="ARBA" id="ARBA00023184"/>
    </source>
</evidence>
<dbReference type="PROSITE" id="PS51874">
    <property type="entry name" value="PCV_3C_PRO"/>
    <property type="match status" value="1"/>
</dbReference>
<keyword evidence="11" id="KW-0548">Nucleotidyltransferase</keyword>
<evidence type="ECO:0000256" key="21">
    <source>
        <dbReference type="SAM" id="Coils"/>
    </source>
</evidence>
<dbReference type="InterPro" id="IPR007094">
    <property type="entry name" value="RNA-dir_pol_PSvirus"/>
</dbReference>
<evidence type="ECO:0000256" key="8">
    <source>
        <dbReference type="ARBA" id="ARBA00022670"/>
    </source>
</evidence>
<evidence type="ECO:0000313" key="26">
    <source>
        <dbReference type="EMBL" id="BBG28799.2"/>
    </source>
</evidence>
<organism evidence="26">
    <name type="scientific">Grapevine fabavirus</name>
    <dbReference type="NCBI Taxonomy" id="1849838"/>
    <lineage>
        <taxon>Viruses</taxon>
        <taxon>Riboviria</taxon>
        <taxon>Orthornavirae</taxon>
        <taxon>Pisuviricota</taxon>
        <taxon>Pisoniviricetes</taxon>
        <taxon>Picornavirales</taxon>
        <taxon>Secoviridae</taxon>
        <taxon>Comovirinae</taxon>
        <taxon>Fabavirus</taxon>
        <taxon>Fabavirus vitis</taxon>
    </lineage>
</organism>
<evidence type="ECO:0000256" key="17">
    <source>
        <dbReference type="ARBA" id="ARBA00022989"/>
    </source>
</evidence>
<evidence type="ECO:0000259" key="25">
    <source>
        <dbReference type="PROSITE" id="PS51874"/>
    </source>
</evidence>
<keyword evidence="8" id="KW-0645">Protease</keyword>
<keyword evidence="12" id="KW-0547">Nucleotide-binding</keyword>
<dbReference type="InterPro" id="IPR043128">
    <property type="entry name" value="Rev_trsase/Diguanyl_cyclase"/>
</dbReference>
<evidence type="ECO:0000256" key="7">
    <source>
        <dbReference type="ARBA" id="ARBA00022484"/>
    </source>
</evidence>
<evidence type="ECO:0000256" key="14">
    <source>
        <dbReference type="ARBA" id="ARBA00022807"/>
    </source>
</evidence>
<dbReference type="InterPro" id="IPR043502">
    <property type="entry name" value="DNA/RNA_pol_sf"/>
</dbReference>
<dbReference type="GO" id="GO:0003968">
    <property type="term" value="F:RNA-directed RNA polymerase activity"/>
    <property type="evidence" value="ECO:0007669"/>
    <property type="project" value="UniProtKB-KW"/>
</dbReference>
<evidence type="ECO:0000256" key="13">
    <source>
        <dbReference type="ARBA" id="ARBA00022801"/>
    </source>
</evidence>
<dbReference type="Gene3D" id="3.30.70.270">
    <property type="match status" value="1"/>
</dbReference>
<feature type="domain" description="Peptidase C3" evidence="25">
    <location>
        <begin position="934"/>
        <end position="1138"/>
    </location>
</feature>
<evidence type="ECO:0000256" key="20">
    <source>
        <dbReference type="ARBA" id="ARBA00045667"/>
    </source>
</evidence>
<protein>
    <recommendedName>
        <fullName evidence="6">RNA1 polyprotein</fullName>
    </recommendedName>
    <alternativeName>
        <fullName evidence="19">Genome polyprotein B</fullName>
    </alternativeName>
</protein>
<dbReference type="InterPro" id="IPR001205">
    <property type="entry name" value="RNA-dir_pol_C"/>
</dbReference>
<comment type="function">
    <text evidence="1">Plays a role in RNA replication. It is covalently linked to the 5'terminus of both viral single-stranded RNA1 and RNA2 molecules.</text>
</comment>
<keyword evidence="21" id="KW-0175">Coiled coil</keyword>
<dbReference type="EMBL" id="LC424104">
    <property type="protein sequence ID" value="BBG28799.2"/>
    <property type="molecule type" value="Genomic_RNA"/>
</dbReference>
<keyword evidence="16" id="KW-0693">Viral RNA replication</keyword>
<dbReference type="GO" id="GO:0044165">
    <property type="term" value="C:host cell endoplasmic reticulum"/>
    <property type="evidence" value="ECO:0007669"/>
    <property type="project" value="UniProtKB-SubCell"/>
</dbReference>
<keyword evidence="17 22" id="KW-1133">Transmembrane helix</keyword>
<feature type="domain" description="SF3 helicase" evidence="24">
    <location>
        <begin position="459"/>
        <end position="628"/>
    </location>
</feature>
<evidence type="ECO:0000256" key="3">
    <source>
        <dbReference type="ARBA" id="ARBA00003682"/>
    </source>
</evidence>
<sequence>MAVQQEVVRVMTFMVNSVEADHLCKMWVEKDFSRRSHPQLAKVFFPCAVADYAGFVKTRDETSDFTAKLDGERLCLVVSEMWNSSTVEERIMFINMFFKFNLGMDIEYSYRDVRFDAGLGMNEPTSSDQKERVQLGQAGVLVRMKEFSAKLSPMSLLGWVKGGIGKFWDILKDLFVRSFGSYFPSVTSAFKWMQESFASLRGWTEKACSAMAKWCEVFSECALIGLAITSITCCLHLFDRLLVAAGIFPHTIGLATFFSVAAIGSLCGVALVGSFCEGAHLDLATLCLGHCKLLLTKLYGVIVQENEMDVDSARKQAGQNQFADLLSYFGESLQNINVKTVKEANMLVGSFHNFKQGMMAIKDLTAWIFENLSEFALQAFGIESTILSDLSTIIGYNLTDWLEEADNLVARFAQRGEFSRELLDKVRVMKQQARKLMMQLLEKKTRPSVGLMNVIQKAQKKLEELEVAATLAGNNIPRKKPFWIHLTGKAGVGKSTVMQRLVTEILEEHLQDPVADRYSRNAIDCYWSGYRRQFMVTYDDLGAIECEPNEEQELIKLVSTDPVSLNMASLAEKGMKFDSRMIISSGNFAAYSPHAKIHDSDAYCRRRDLLIEVCLKPDVAYDPSDFTRNQMYLLRDPKHFMTVQTFDSYEELKVHIQNSFEAQDREQEELLRSTGRSAKMGHGQMRDLLDLLAATAFLAPMPLRTCQETMMEQYRHEAVRYLCLQEDGLAQFLVGRRIEIVDAKLSPEERQRVDEFDASHALSMIQLAKANSHLEPFMATYAWRVVKECLIDEKLQPTAVCRSVDPCLAAMIESCAIWHKILLRKAALVYRTDKREGWFTSLVGTFKQNVKKLFEVEFSQWPMSLKMAVGVVCASFVGYGIYKLLAGLWETGTGLHAATAVSTVMMAQSVKPNRGEVTEYRFRNIPVTTRRWERGQADFQNSAHFLMEKVLANVSYGSRDAMACILPGQQLVGVAHFYLNIPDKTVLTIVHDGRRRRVFWKKADVQLVPNSELIIYRNSSLPVVASSVDKRVVFDPESELPKVFSATFASCKYVAETQGYMPEIGKIEARIVDSELSILAGDYVRKIFKSISYEVPTIDHDCGSLILVQKEGTFFLAGLHVSGSGKAGSACFIPSSCRLSMNQIGQNLSLAEEIVERDQQPVVLGSNLVMEGFVEREHLPAERIRSQFVETPVAWHLGVISDKIPSIISKKDERLVGTAHEGFDPYAEGMKKYVQEAGPFEANMVEVVFKEIEDTWHDCSEGFTFEEATLEEAITGIEGMEYFDSLVVNTSEGYPFVLERERGEKGKLRYLELNGEQMSLIPGTSVELHYQALKKVCQESVPQIIGLEKPKDERVVARKVFDKPKTRLFTVLPMSYNLLVRQKFIRFVRFYMKQRDRLVGQVGINPYGRQWHQMAERLLEKGNAILCCDYSLFDGILPASIMEKMADCLNNFMGGTEMEKIERKNLLCACTERKGIAGKMMYTIGCGIPSGFPLTVILNSIFNEFLVRYMYRKLAKQHELGALVESSFNQFVTMVAYGDDNLISVAAPARSWFNGASLQQAMREAGITITDGVDKMLPALAFREIQRCDFLKRGFVLDRHGRWKAPLEKESLYAQLTWVKDKNLTMKEAYLTNLESVLRELYLHSYGECDTLRKKALKLRNDDGALVFAPEDVPNLSRIEAFFCDQWDQKAPFALSADLMLSPTLLGSFENPKVEVCLQEIVPDVCVVSRKMYKRGPDDFAVMCMVPKARLAPENPMGEVYFWGPVGSGRGGLPSFETLQVLTRAKSDICKKITSAFNSKKRVVFVADTTVLASIYAVLYLGAVGKMKRDDTNFVLSQAICHTKSLGFLPEFFPQYF</sequence>
<evidence type="ECO:0000256" key="11">
    <source>
        <dbReference type="ARBA" id="ARBA00022695"/>
    </source>
</evidence>
<dbReference type="GO" id="GO:0006351">
    <property type="term" value="P:DNA-templated transcription"/>
    <property type="evidence" value="ECO:0007669"/>
    <property type="project" value="InterPro"/>
</dbReference>
<keyword evidence="10 22" id="KW-0812">Transmembrane</keyword>
<dbReference type="GO" id="GO:0033644">
    <property type="term" value="C:host cell membrane"/>
    <property type="evidence" value="ECO:0007669"/>
    <property type="project" value="UniProtKB-SubCell"/>
</dbReference>
<dbReference type="GO" id="GO:0006508">
    <property type="term" value="P:proteolysis"/>
    <property type="evidence" value="ECO:0007669"/>
    <property type="project" value="UniProtKB-KW"/>
</dbReference>
<evidence type="ECO:0000256" key="2">
    <source>
        <dbReference type="ARBA" id="ARBA00003602"/>
    </source>
</evidence>
<dbReference type="PRINTS" id="PR00918">
    <property type="entry name" value="CALICVIRUSNS"/>
</dbReference>
<dbReference type="Gene3D" id="1.20.960.20">
    <property type="match status" value="1"/>
</dbReference>
<dbReference type="SUPFAM" id="SSF56672">
    <property type="entry name" value="DNA/RNA polymerases"/>
    <property type="match status" value="1"/>
</dbReference>
<evidence type="ECO:0000256" key="4">
    <source>
        <dbReference type="ARBA" id="ARBA00004354"/>
    </source>
</evidence>
<dbReference type="InterPro" id="IPR014759">
    <property type="entry name" value="Helicase_SF3_ssRNA_vir"/>
</dbReference>
<evidence type="ECO:0000256" key="15">
    <source>
        <dbReference type="ARBA" id="ARBA00022840"/>
    </source>
</evidence>
<evidence type="ECO:0000259" key="23">
    <source>
        <dbReference type="PROSITE" id="PS50507"/>
    </source>
</evidence>
<dbReference type="GO" id="GO:0004197">
    <property type="term" value="F:cysteine-type endopeptidase activity"/>
    <property type="evidence" value="ECO:0007669"/>
    <property type="project" value="InterPro"/>
</dbReference>
<comment type="subcellular location">
    <subcellularLocation>
        <location evidence="4">Host endoplasmic reticulum</location>
    </subcellularLocation>
    <subcellularLocation>
        <location evidence="5">Host membrane</location>
        <topology evidence="5">Single-pass membrane protein</topology>
    </subcellularLocation>
</comment>
<keyword evidence="7" id="KW-0696">RNA-directed RNA polymerase</keyword>
<feature type="coiled-coil region" evidence="21">
    <location>
        <begin position="448"/>
        <end position="475"/>
    </location>
</feature>
<dbReference type="InterPro" id="IPR044067">
    <property type="entry name" value="PCV_3C_PRO"/>
</dbReference>
<dbReference type="Pfam" id="PF00680">
    <property type="entry name" value="RdRP_1"/>
    <property type="match status" value="1"/>
</dbReference>
<evidence type="ECO:0000256" key="10">
    <source>
        <dbReference type="ARBA" id="ARBA00022692"/>
    </source>
</evidence>
<evidence type="ECO:0000256" key="6">
    <source>
        <dbReference type="ARBA" id="ARBA00020936"/>
    </source>
</evidence>
<evidence type="ECO:0000256" key="9">
    <source>
        <dbReference type="ARBA" id="ARBA00022679"/>
    </source>
</evidence>
<comment type="function">
    <text evidence="2">Thiol protease that cleaves the RNA1 and RNA2 polyproteins.</text>
</comment>
<name>A0A3G9HBG1_9SECO</name>
<dbReference type="Pfam" id="PF00910">
    <property type="entry name" value="RNA_helicase"/>
    <property type="match status" value="1"/>
</dbReference>
<evidence type="ECO:0000256" key="5">
    <source>
        <dbReference type="ARBA" id="ARBA00004379"/>
    </source>
</evidence>
<comment type="function">
    <text evidence="20">Down-regulates the RNA1 polyprotein processing and enhances trans-cleavage of RNA2 polyproteins. The protease cofactor and the putative helicase seem to target the replication complexes to ER membranes. Their physical association causes the membrane rearrangement of host ER that may result in formation of the small membranous vesicles that are the site of viral RNA synthesis.</text>
</comment>
<dbReference type="GO" id="GO:0039694">
    <property type="term" value="P:viral RNA genome replication"/>
    <property type="evidence" value="ECO:0007669"/>
    <property type="project" value="InterPro"/>
</dbReference>
<evidence type="ECO:0000256" key="12">
    <source>
        <dbReference type="ARBA" id="ARBA00022741"/>
    </source>
</evidence>
<dbReference type="PROSITE" id="PS51218">
    <property type="entry name" value="SF3_HELICASE_2"/>
    <property type="match status" value="1"/>
</dbReference>
<accession>A0A3G9HBG1</accession>
<keyword evidence="14" id="KW-0788">Thiol protease</keyword>
<dbReference type="GO" id="GO:0005524">
    <property type="term" value="F:ATP binding"/>
    <property type="evidence" value="ECO:0007669"/>
    <property type="project" value="UniProtKB-KW"/>
</dbReference>
<keyword evidence="13" id="KW-0378">Hydrolase</keyword>
<dbReference type="InterPro" id="IPR009003">
    <property type="entry name" value="Peptidase_S1_PA"/>
</dbReference>
<evidence type="ECO:0000256" key="19">
    <source>
        <dbReference type="ARBA" id="ARBA00032135"/>
    </source>
</evidence>
<evidence type="ECO:0000256" key="22">
    <source>
        <dbReference type="SAM" id="Phobius"/>
    </source>
</evidence>
<keyword evidence="18" id="KW-1038">Host endoplasmic reticulum</keyword>
<dbReference type="SUPFAM" id="SSF52540">
    <property type="entry name" value="P-loop containing nucleoside triphosphate hydrolases"/>
    <property type="match status" value="1"/>
</dbReference>
<dbReference type="GO" id="GO:0003723">
    <property type="term" value="F:RNA binding"/>
    <property type="evidence" value="ECO:0007669"/>
    <property type="project" value="InterPro"/>
</dbReference>
<keyword evidence="22" id="KW-0472">Membrane</keyword>
<keyword evidence="9" id="KW-0808">Transferase</keyword>
<reference evidence="26" key="1">
    <citation type="submission" date="2018-09" db="EMBL/GenBank/DDBJ databases">
        <title>Effects of viral pathogens on leaf malformations in Shine Muscat grapevine.</title>
        <authorList>
            <person name="Chiaki Y."/>
            <person name="Ito T."/>
            <person name="Sato A."/>
            <person name="Sugiura Y."/>
            <person name="Nakaune R."/>
            <person name="Nishimura R."/>
        </authorList>
    </citation>
    <scope>NUCLEOTIDE SEQUENCE</scope>
    <source>
        <strain evidence="26">CSM</strain>
    </source>
</reference>
<dbReference type="SUPFAM" id="SSF50494">
    <property type="entry name" value="Trypsin-like serine proteases"/>
    <property type="match status" value="1"/>
</dbReference>
<dbReference type="InterPro" id="IPR004004">
    <property type="entry name" value="Helic/Pol/Pept_Calicivir-typ"/>
</dbReference>
<feature type="transmembrane region" description="Helical" evidence="22">
    <location>
        <begin position="1803"/>
        <end position="1823"/>
    </location>
</feature>
<dbReference type="InterPro" id="IPR027417">
    <property type="entry name" value="P-loop_NTPase"/>
</dbReference>